<evidence type="ECO:0000259" key="4">
    <source>
        <dbReference type="Pfam" id="PF01464"/>
    </source>
</evidence>
<dbReference type="GO" id="GO:0042597">
    <property type="term" value="C:periplasmic space"/>
    <property type="evidence" value="ECO:0007669"/>
    <property type="project" value="InterPro"/>
</dbReference>
<dbReference type="Pfam" id="PF01464">
    <property type="entry name" value="SLT"/>
    <property type="match status" value="1"/>
</dbReference>
<protein>
    <submittedName>
        <fullName evidence="6">Soluble lytic murein transglycosylase</fullName>
    </submittedName>
</protein>
<evidence type="ECO:0000256" key="3">
    <source>
        <dbReference type="SAM" id="SignalP"/>
    </source>
</evidence>
<dbReference type="RefSeq" id="WP_133540773.1">
    <property type="nucleotide sequence ID" value="NZ_SNXI01000028.1"/>
</dbReference>
<reference evidence="6 7" key="1">
    <citation type="submission" date="2019-03" db="EMBL/GenBank/DDBJ databases">
        <title>Freshwater and sediment microbial communities from various areas in North America, analyzing microbe dynamics in response to fracking.</title>
        <authorList>
            <person name="Lamendella R."/>
        </authorList>
    </citation>
    <scope>NUCLEOTIDE SEQUENCE [LARGE SCALE GENOMIC DNA]</scope>
    <source>
        <strain evidence="6 7">18_TX</strain>
    </source>
</reference>
<evidence type="ECO:0000256" key="1">
    <source>
        <dbReference type="ARBA" id="ARBA00007734"/>
    </source>
</evidence>
<accession>A0A4R6NWE0</accession>
<dbReference type="InterPro" id="IPR012289">
    <property type="entry name" value="Lytic_TGlycosylase_superhlx_L"/>
</dbReference>
<dbReference type="Gene3D" id="1.25.20.10">
    <property type="entry name" value="Bacterial muramidases"/>
    <property type="match status" value="1"/>
</dbReference>
<dbReference type="OrthoDB" id="92254at2"/>
<proteinExistence type="inferred from homology"/>
<comment type="caution">
    <text evidence="6">The sequence shown here is derived from an EMBL/GenBank/DDBJ whole genome shotgun (WGS) entry which is preliminary data.</text>
</comment>
<dbReference type="GO" id="GO:0008933">
    <property type="term" value="F:peptidoglycan lytic transglycosylase activity"/>
    <property type="evidence" value="ECO:0007669"/>
    <property type="project" value="InterPro"/>
</dbReference>
<feature type="chain" id="PRO_5020734298" evidence="3">
    <location>
        <begin position="30"/>
        <end position="653"/>
    </location>
</feature>
<evidence type="ECO:0000259" key="5">
    <source>
        <dbReference type="Pfam" id="PF14718"/>
    </source>
</evidence>
<dbReference type="Gene3D" id="1.10.530.10">
    <property type="match status" value="1"/>
</dbReference>
<dbReference type="Gene3D" id="1.10.1240.20">
    <property type="entry name" value="Lytic transglycosylase, superhelical linker domain"/>
    <property type="match status" value="1"/>
</dbReference>
<evidence type="ECO:0000256" key="2">
    <source>
        <dbReference type="ARBA" id="ARBA00022729"/>
    </source>
</evidence>
<dbReference type="PROSITE" id="PS00922">
    <property type="entry name" value="TRANSGLYCOSYLASE"/>
    <property type="match status" value="1"/>
</dbReference>
<evidence type="ECO:0000313" key="6">
    <source>
        <dbReference type="EMBL" id="TDP27571.1"/>
    </source>
</evidence>
<keyword evidence="7" id="KW-1185">Reference proteome</keyword>
<dbReference type="Pfam" id="PF14718">
    <property type="entry name" value="SLT_L"/>
    <property type="match status" value="1"/>
</dbReference>
<feature type="domain" description="Lytic transglycosylase superhelical linker" evidence="5">
    <location>
        <begin position="417"/>
        <end position="482"/>
    </location>
</feature>
<feature type="signal peptide" evidence="3">
    <location>
        <begin position="1"/>
        <end position="29"/>
    </location>
</feature>
<organism evidence="6 7">
    <name type="scientific">Idiomarina aquatica</name>
    <dbReference type="NCBI Taxonomy" id="1327752"/>
    <lineage>
        <taxon>Bacteria</taxon>
        <taxon>Pseudomonadati</taxon>
        <taxon>Pseudomonadota</taxon>
        <taxon>Gammaproteobacteria</taxon>
        <taxon>Alteromonadales</taxon>
        <taxon>Idiomarinaceae</taxon>
        <taxon>Idiomarina</taxon>
    </lineage>
</organism>
<dbReference type="EMBL" id="SNXI01000028">
    <property type="protein sequence ID" value="TDP27571.1"/>
    <property type="molecule type" value="Genomic_DNA"/>
</dbReference>
<dbReference type="AlphaFoldDB" id="A0A4R6NWE0"/>
<dbReference type="Proteomes" id="UP000295531">
    <property type="component" value="Unassembled WGS sequence"/>
</dbReference>
<keyword evidence="2 3" id="KW-0732">Signal</keyword>
<sequence>MKKQSFIIRYSRYIATATFALATVLSVNAKPQAVPDERLAEQRELFVKAEYAAKRGRLAEYRQLRAQLTDYPLLPYLELERLQQVGYLANEKRVLTFLQQYEGTPLDWQLRRPWLDYLAGQKEEERFIRDFRYPGTLTHRCQLISAERNQGLENEPFIKKVDGVWLHGFSVPTACDGILNEWAELGARTTKKVWQRIKLAADGGNATLIPYLTGLMPDNIQYLGELFHKVRYSPAAIHSDNRWLGRDPKREAEIATYALKKLIWREESLALSSYDKLIKRLPFSAEQRETIAEEFAVALSLKDHPEARIWHQRVPLTGLDERTLQWRLASYLKDRDFASLRQTISSLPAAIGGGAQWRYWLARASEITGNELAANEIYTELAKERNYYGFMAAARLGQPVNLEREPVDVSVVELESVRNHPSARRAYEFIQLERFVDARREWNHLLTQLDGSEHKAAALLASEWEWHDQAIWTLAQIGYFDAVSIRFPMAYGELLSSASDKVGIDPSWAMAITRRESAFRADAYSSAGARGLMQILPSTARRLKNDNISYRQLHRPEVNVELGTYYLSRLNNRFDNNHLLATASYNAGYYKVLDWLPDSPTPADEWIEQIPYYETRDYVKAVMTYQQIYFMLHEGQGNLFERLESMMIQPDYD</sequence>
<dbReference type="InterPro" id="IPR000189">
    <property type="entry name" value="Transglyc_AS"/>
</dbReference>
<dbReference type="GO" id="GO:0016020">
    <property type="term" value="C:membrane"/>
    <property type="evidence" value="ECO:0007669"/>
    <property type="project" value="InterPro"/>
</dbReference>
<dbReference type="PANTHER" id="PTHR37423">
    <property type="entry name" value="SOLUBLE LYTIC MUREIN TRANSGLYCOSYLASE-RELATED"/>
    <property type="match status" value="1"/>
</dbReference>
<dbReference type="GO" id="GO:0004553">
    <property type="term" value="F:hydrolase activity, hydrolyzing O-glycosyl compounds"/>
    <property type="evidence" value="ECO:0007669"/>
    <property type="project" value="InterPro"/>
</dbReference>
<dbReference type="InterPro" id="IPR023346">
    <property type="entry name" value="Lysozyme-like_dom_sf"/>
</dbReference>
<comment type="similarity">
    <text evidence="1">Belongs to the transglycosylase Slt family.</text>
</comment>
<gene>
    <name evidence="6" type="ORF">DEU29_12814</name>
</gene>
<dbReference type="InterPro" id="IPR008258">
    <property type="entry name" value="Transglycosylase_SLT_dom_1"/>
</dbReference>
<evidence type="ECO:0000313" key="7">
    <source>
        <dbReference type="Proteomes" id="UP000295531"/>
    </source>
</evidence>
<dbReference type="CDD" id="cd13401">
    <property type="entry name" value="Slt70-like"/>
    <property type="match status" value="1"/>
</dbReference>
<dbReference type="InterPro" id="IPR037061">
    <property type="entry name" value="Lytic_TGlycoase_superhlx_L_sf"/>
</dbReference>
<dbReference type="GO" id="GO:0000270">
    <property type="term" value="P:peptidoglycan metabolic process"/>
    <property type="evidence" value="ECO:0007669"/>
    <property type="project" value="InterPro"/>
</dbReference>
<dbReference type="PANTHER" id="PTHR37423:SF5">
    <property type="entry name" value="SOLUBLE LYTIC MUREIN TRANSGLYCOSYLASE"/>
    <property type="match status" value="1"/>
</dbReference>
<dbReference type="SUPFAM" id="SSF48435">
    <property type="entry name" value="Bacterial muramidases"/>
    <property type="match status" value="1"/>
</dbReference>
<name>A0A4R6NWE0_9GAMM</name>
<feature type="domain" description="Transglycosylase SLT" evidence="4">
    <location>
        <begin position="496"/>
        <end position="598"/>
    </location>
</feature>
<dbReference type="SUPFAM" id="SSF53955">
    <property type="entry name" value="Lysozyme-like"/>
    <property type="match status" value="1"/>
</dbReference>
<dbReference type="InterPro" id="IPR008939">
    <property type="entry name" value="Lytic_TGlycosylase_superhlx_U"/>
</dbReference>